<comment type="caution">
    <text evidence="7">The sequence shown here is derived from an EMBL/GenBank/DDBJ whole genome shotgun (WGS) entry which is preliminary data.</text>
</comment>
<name>A0A3M2SEJ9_9HYPO</name>
<accession>A0A3M2SEJ9</accession>
<dbReference type="InterPro" id="IPR038718">
    <property type="entry name" value="SNF2-like_sf"/>
</dbReference>
<protein>
    <recommendedName>
        <fullName evidence="9">Helicase ATP-binding domain-containing protein</fullName>
    </recommendedName>
</protein>
<feature type="region of interest" description="Disordered" evidence="4">
    <location>
        <begin position="168"/>
        <end position="188"/>
    </location>
</feature>
<dbReference type="InterPro" id="IPR000330">
    <property type="entry name" value="SNF2_N"/>
</dbReference>
<sequence>MFSERDDSVPARFPDKRPASLSFENGTRCDKRSRFQAVEPDVGQDFLDVSESHQLLSFAPSFDDILCDESQMALNDDNDTDMMFSQVESPASDTLPDTCFGVITTKANSSFFRGRQKDQMTTVSVDMRPCGTLVKLYTLDSSKYAGIVPEPALLTLLAMPSVKINASMIAPEPHSSKGKGKRTDSSMEQPSLELTLRIIVYGAMRDRTNIGNLLSSAGLYFQQPSPRDAQQLDLDAEYFNPHYLVRPGCQMPRLEDLAITSDDSTPTACLDEAAKGQLMGIFDLAGDLAIKPTTRPSPRLRSKLKQHQLAALTMLSEKECSSLDMGQCPSLWGESELCSGEATYRHKITGQETRVPPPVMGGILADEMGLGKTLSILSLICWSMDAFNDPKAGLEKPTSLTSLVVAPKSTITGWRNQIEKHIHPGQLSVATYHGTDRDRLAQQFRSYDIILTTYQTLRSDWAAKGPLFSEEWFRVVLDEAHHIGNRSTQIFRAACDLKCLRRWCLTGTPIQNTLDNYGALLSFLRIPPFVEKSKFDHWISNPVRDERPDGFPKLRILVQATCLRRTKQSINHSHKLPSRTEKIERVDLSREDREIYKFFSATATRIASGSFQDEGNMRSTDMNGKKNVLPIINFLRRICNHGEDLLPDSAVETWRLSQGGLVDSQKKQSEGESCALCHDDLLSTTGSPFCALCVSTRHYSEPIGMAGSLRTGSPQEESPTRPLRPSAKVEALIRNLDKEQAGNHKGSTPSPVKSVVFSEWTKMLDLVQIALRQKSYSYERIDGKSSLEQRHQTISKFNNDPTCTVLLATIGSAGEGIDLTSANYVHLMEPHWNPMSEEQAIARVHRIGQLRPVIATKYITPRSVEEYVLEVQKKKLTLSRKALDLAASSQREVDSERWKTLRRYLDLGDGV</sequence>
<dbReference type="GO" id="GO:0016787">
    <property type="term" value="F:hydrolase activity"/>
    <property type="evidence" value="ECO:0007669"/>
    <property type="project" value="UniProtKB-KW"/>
</dbReference>
<keyword evidence="1" id="KW-0547">Nucleotide-binding</keyword>
<dbReference type="OrthoDB" id="448448at2759"/>
<dbReference type="InterPro" id="IPR001650">
    <property type="entry name" value="Helicase_C-like"/>
</dbReference>
<keyword evidence="8" id="KW-1185">Reference proteome</keyword>
<feature type="region of interest" description="Disordered" evidence="4">
    <location>
        <begin position="1"/>
        <end position="24"/>
    </location>
</feature>
<proteinExistence type="predicted"/>
<keyword evidence="2" id="KW-0378">Hydrolase</keyword>
<dbReference type="GO" id="GO:0005634">
    <property type="term" value="C:nucleus"/>
    <property type="evidence" value="ECO:0007669"/>
    <property type="project" value="TreeGrafter"/>
</dbReference>
<keyword evidence="3" id="KW-0067">ATP-binding</keyword>
<dbReference type="AlphaFoldDB" id="A0A3M2SEJ9"/>
<feature type="domain" description="Helicase C-terminal" evidence="6">
    <location>
        <begin position="728"/>
        <end position="894"/>
    </location>
</feature>
<feature type="compositionally biased region" description="Basic and acidic residues" evidence="4">
    <location>
        <begin position="1"/>
        <end position="18"/>
    </location>
</feature>
<dbReference type="CDD" id="cd18793">
    <property type="entry name" value="SF2_C_SNF"/>
    <property type="match status" value="1"/>
</dbReference>
<dbReference type="STRING" id="2010991.A0A3M2SEJ9"/>
<feature type="region of interest" description="Disordered" evidence="4">
    <location>
        <begin position="706"/>
        <end position="725"/>
    </location>
</feature>
<reference evidence="7 8" key="1">
    <citation type="submission" date="2017-06" db="EMBL/GenBank/DDBJ databases">
        <title>Comparative genomic analysis of Ambrosia Fusariam Clade fungi.</title>
        <authorList>
            <person name="Stajich J.E."/>
            <person name="Carrillo J."/>
            <person name="Kijimoto T."/>
            <person name="Eskalen A."/>
            <person name="O'Donnell K."/>
            <person name="Kasson M."/>
        </authorList>
    </citation>
    <scope>NUCLEOTIDE SEQUENCE [LARGE SCALE GENOMIC DNA]</scope>
    <source>
        <strain evidence="7">UCR3666</strain>
    </source>
</reference>
<evidence type="ECO:0000256" key="1">
    <source>
        <dbReference type="ARBA" id="ARBA00022741"/>
    </source>
</evidence>
<dbReference type="PANTHER" id="PTHR45626:SF52">
    <property type="entry name" value="SINGLE-STRANDED DNA-DEPENDENT ATPASE (EUROFUNG)"/>
    <property type="match status" value="1"/>
</dbReference>
<dbReference type="Gene3D" id="3.40.50.300">
    <property type="entry name" value="P-loop containing nucleotide triphosphate hydrolases"/>
    <property type="match status" value="1"/>
</dbReference>
<evidence type="ECO:0000256" key="3">
    <source>
        <dbReference type="ARBA" id="ARBA00022840"/>
    </source>
</evidence>
<dbReference type="CDD" id="cd18008">
    <property type="entry name" value="DEXDc_SHPRH-like"/>
    <property type="match status" value="1"/>
</dbReference>
<evidence type="ECO:0008006" key="9">
    <source>
        <dbReference type="Google" id="ProtNLM"/>
    </source>
</evidence>
<dbReference type="SUPFAM" id="SSF52540">
    <property type="entry name" value="P-loop containing nucleoside triphosphate hydrolases"/>
    <property type="match status" value="2"/>
</dbReference>
<evidence type="ECO:0000313" key="8">
    <source>
        <dbReference type="Proteomes" id="UP000277212"/>
    </source>
</evidence>
<dbReference type="Pfam" id="PF00176">
    <property type="entry name" value="SNF2-rel_dom"/>
    <property type="match status" value="1"/>
</dbReference>
<dbReference type="EMBL" id="NKUJ01000054">
    <property type="protein sequence ID" value="RMJ16006.1"/>
    <property type="molecule type" value="Genomic_DNA"/>
</dbReference>
<evidence type="ECO:0000259" key="5">
    <source>
        <dbReference type="PROSITE" id="PS51192"/>
    </source>
</evidence>
<dbReference type="SMART" id="SM00490">
    <property type="entry name" value="HELICc"/>
    <property type="match status" value="1"/>
</dbReference>
<dbReference type="Proteomes" id="UP000277212">
    <property type="component" value="Unassembled WGS sequence"/>
</dbReference>
<dbReference type="InterPro" id="IPR049730">
    <property type="entry name" value="SNF2/RAD54-like_C"/>
</dbReference>
<evidence type="ECO:0000256" key="2">
    <source>
        <dbReference type="ARBA" id="ARBA00022801"/>
    </source>
</evidence>
<evidence type="ECO:0000259" key="6">
    <source>
        <dbReference type="PROSITE" id="PS51194"/>
    </source>
</evidence>
<feature type="domain" description="Helicase ATP-binding" evidence="5">
    <location>
        <begin position="353"/>
        <end position="527"/>
    </location>
</feature>
<dbReference type="Gene3D" id="3.40.50.10810">
    <property type="entry name" value="Tandem AAA-ATPase domain"/>
    <property type="match status" value="1"/>
</dbReference>
<dbReference type="Pfam" id="PF00271">
    <property type="entry name" value="Helicase_C"/>
    <property type="match status" value="1"/>
</dbReference>
<dbReference type="SMART" id="SM00487">
    <property type="entry name" value="DEXDc"/>
    <property type="match status" value="1"/>
</dbReference>
<dbReference type="InterPro" id="IPR014001">
    <property type="entry name" value="Helicase_ATP-bd"/>
</dbReference>
<dbReference type="PROSITE" id="PS51192">
    <property type="entry name" value="HELICASE_ATP_BIND_1"/>
    <property type="match status" value="1"/>
</dbReference>
<dbReference type="InterPro" id="IPR050628">
    <property type="entry name" value="SNF2_RAD54_helicase_TF"/>
</dbReference>
<organism evidence="7 8">
    <name type="scientific">Fusarium kuroshium</name>
    <dbReference type="NCBI Taxonomy" id="2010991"/>
    <lineage>
        <taxon>Eukaryota</taxon>
        <taxon>Fungi</taxon>
        <taxon>Dikarya</taxon>
        <taxon>Ascomycota</taxon>
        <taxon>Pezizomycotina</taxon>
        <taxon>Sordariomycetes</taxon>
        <taxon>Hypocreomycetidae</taxon>
        <taxon>Hypocreales</taxon>
        <taxon>Nectriaceae</taxon>
        <taxon>Fusarium</taxon>
        <taxon>Fusarium solani species complex</taxon>
    </lineage>
</organism>
<dbReference type="PANTHER" id="PTHR45626">
    <property type="entry name" value="TRANSCRIPTION TERMINATION FACTOR 2-RELATED"/>
    <property type="match status" value="1"/>
</dbReference>
<dbReference type="GO" id="GO:0008094">
    <property type="term" value="F:ATP-dependent activity, acting on DNA"/>
    <property type="evidence" value="ECO:0007669"/>
    <property type="project" value="TreeGrafter"/>
</dbReference>
<evidence type="ECO:0000256" key="4">
    <source>
        <dbReference type="SAM" id="MobiDB-lite"/>
    </source>
</evidence>
<gene>
    <name evidence="7" type="ORF">CDV36_004313</name>
</gene>
<dbReference type="PROSITE" id="PS51194">
    <property type="entry name" value="HELICASE_CTER"/>
    <property type="match status" value="1"/>
</dbReference>
<evidence type="ECO:0000313" key="7">
    <source>
        <dbReference type="EMBL" id="RMJ16006.1"/>
    </source>
</evidence>
<dbReference type="GO" id="GO:0006281">
    <property type="term" value="P:DNA repair"/>
    <property type="evidence" value="ECO:0007669"/>
    <property type="project" value="TreeGrafter"/>
</dbReference>
<dbReference type="InterPro" id="IPR027417">
    <property type="entry name" value="P-loop_NTPase"/>
</dbReference>
<dbReference type="GO" id="GO:0005524">
    <property type="term" value="F:ATP binding"/>
    <property type="evidence" value="ECO:0007669"/>
    <property type="project" value="UniProtKB-KW"/>
</dbReference>